<dbReference type="OrthoDB" id="408683at2759"/>
<dbReference type="InterPro" id="IPR024337">
    <property type="entry name" value="tRNA_splic_suSen54"/>
</dbReference>
<keyword evidence="2" id="KW-1185">Reference proteome</keyword>
<keyword evidence="1" id="KW-0540">Nuclease</keyword>
<dbReference type="EMBL" id="JAAAHW010003143">
    <property type="protein sequence ID" value="KAF9988073.1"/>
    <property type="molecule type" value="Genomic_DNA"/>
</dbReference>
<dbReference type="PANTHER" id="PTHR21027:SF1">
    <property type="entry name" value="TRNA-SPLICING ENDONUCLEASE SUBUNIT SEN54"/>
    <property type="match status" value="1"/>
</dbReference>
<dbReference type="PANTHER" id="PTHR21027">
    <property type="entry name" value="TRNA-SPLICING ENDONUCLEASE SUBUNIT SEN54"/>
    <property type="match status" value="1"/>
</dbReference>
<protein>
    <submittedName>
        <fullName evidence="1">tRNA-splicing endonuclease subunit sen54</fullName>
    </submittedName>
</protein>
<name>A0A9P6MBM1_9FUNG</name>
<evidence type="ECO:0000313" key="2">
    <source>
        <dbReference type="Proteomes" id="UP000749646"/>
    </source>
</evidence>
<dbReference type="GO" id="GO:0004519">
    <property type="term" value="F:endonuclease activity"/>
    <property type="evidence" value="ECO:0007669"/>
    <property type="project" value="UniProtKB-KW"/>
</dbReference>
<sequence>MTVQQMWGVYLTCSDTQRATESKRDGSLAMERYLAYAYLKRLGFVVIRPGTYGHESAPRKLSASTSQGQVLTRSFATSTQWLLVIWRKFAGTWSHHLRSFVSSMGLYFETITGIWTRRSGLPLVSNNAHLSYDQILQKLQIIPEIRLSQPSRRLQQATTGVESSVERVNENKKTMVDFEVYKPAGTFKKRQPGTPDYQVAVIESIAVLPSLGELGAMMNGQFDLTQEIASSSNLGVPGSGKPKMKTGPRWPQILFAVVNGGQVSFINMFNIKTAP</sequence>
<keyword evidence="1" id="KW-0255">Endonuclease</keyword>
<reference evidence="1" key="1">
    <citation type="journal article" date="2020" name="Fungal Divers.">
        <title>Resolving the Mortierellaceae phylogeny through synthesis of multi-gene phylogenetics and phylogenomics.</title>
        <authorList>
            <person name="Vandepol N."/>
            <person name="Liber J."/>
            <person name="Desiro A."/>
            <person name="Na H."/>
            <person name="Kennedy M."/>
            <person name="Barry K."/>
            <person name="Grigoriev I.V."/>
            <person name="Miller A.N."/>
            <person name="O'Donnell K."/>
            <person name="Stajich J.E."/>
            <person name="Bonito G."/>
        </authorList>
    </citation>
    <scope>NUCLEOTIDE SEQUENCE</scope>
    <source>
        <strain evidence="1">MES-2147</strain>
    </source>
</reference>
<organism evidence="1 2">
    <name type="scientific">Modicella reniformis</name>
    <dbReference type="NCBI Taxonomy" id="1440133"/>
    <lineage>
        <taxon>Eukaryota</taxon>
        <taxon>Fungi</taxon>
        <taxon>Fungi incertae sedis</taxon>
        <taxon>Mucoromycota</taxon>
        <taxon>Mortierellomycotina</taxon>
        <taxon>Mortierellomycetes</taxon>
        <taxon>Mortierellales</taxon>
        <taxon>Mortierellaceae</taxon>
        <taxon>Modicella</taxon>
    </lineage>
</organism>
<dbReference type="AlphaFoldDB" id="A0A9P6MBM1"/>
<accession>A0A9P6MBM1</accession>
<dbReference type="GO" id="GO:0000379">
    <property type="term" value="P:tRNA-type intron splice site recognition and cleavage"/>
    <property type="evidence" value="ECO:0007669"/>
    <property type="project" value="TreeGrafter"/>
</dbReference>
<dbReference type="Proteomes" id="UP000749646">
    <property type="component" value="Unassembled WGS sequence"/>
</dbReference>
<dbReference type="GO" id="GO:0000214">
    <property type="term" value="C:tRNA-intron endonuclease complex"/>
    <property type="evidence" value="ECO:0007669"/>
    <property type="project" value="TreeGrafter"/>
</dbReference>
<evidence type="ECO:0000313" key="1">
    <source>
        <dbReference type="EMBL" id="KAF9988073.1"/>
    </source>
</evidence>
<gene>
    <name evidence="1" type="primary">SEN54</name>
    <name evidence="1" type="ORF">BGZ65_012462</name>
</gene>
<comment type="caution">
    <text evidence="1">The sequence shown here is derived from an EMBL/GenBank/DDBJ whole genome shotgun (WGS) entry which is preliminary data.</text>
</comment>
<proteinExistence type="predicted"/>
<keyword evidence="1" id="KW-0378">Hydrolase</keyword>